<dbReference type="OrthoDB" id="8954335at2759"/>
<dbReference type="RefSeq" id="XP_046045933.1">
    <property type="nucleotide sequence ID" value="XM_046188350.1"/>
</dbReference>
<feature type="coiled-coil region" evidence="1">
    <location>
        <begin position="914"/>
        <end position="941"/>
    </location>
</feature>
<feature type="coiled-coil region" evidence="1">
    <location>
        <begin position="178"/>
        <end position="226"/>
    </location>
</feature>
<feature type="compositionally biased region" description="Polar residues" evidence="2">
    <location>
        <begin position="82"/>
        <end position="99"/>
    </location>
</feature>
<feature type="region of interest" description="Disordered" evidence="2">
    <location>
        <begin position="495"/>
        <end position="517"/>
    </location>
</feature>
<dbReference type="PANTHER" id="PTHR24103">
    <property type="entry name" value="E3 UBIQUITIN-PROTEIN LIGASE TRIM"/>
    <property type="match status" value="1"/>
</dbReference>
<name>A0A9P9GIH5_FUSRE</name>
<comment type="caution">
    <text evidence="4">The sequence shown here is derived from an EMBL/GenBank/DDBJ whole genome shotgun (WGS) entry which is preliminary data.</text>
</comment>
<protein>
    <recommendedName>
        <fullName evidence="3">G domain-containing protein</fullName>
    </recommendedName>
</protein>
<sequence length="961" mass="109705">MGGESERRSGEHGPGVALKDISDQLQPKSEDEGPYEEPRYSKTDDKRPKHDHPADSTMSDVVETMKTSNHHPKQNPGMIGRITQSLNPFGSPESSTITEKVNEKKPSHKSETSREKKLQKEVTQLQTEKASLSTSLNDLAIEFNLQTKDLDNKNRLIKRWADWEERSNELLRGRGEEIRKAKAAYDRLADDYRKLKRTKQDLESELKEERDVNKALSQDIKNQEDVVTEAHSRAISLLAGHVSSDFPDDQVRTELQDLFEKCSEWCMDNRLPRIENVEETRNLLLSEGIINDLDCAEHLRFDMTHRTATAILLQAALTKRLVQTFLGDPFFLCQHCMFKTALQGGVSVEATVTWRIQTCQYLEQAFPPHKQALQTCAEIFARTYEPLMEPLDRESLTQLTKLFETTCSLALRLWKLRTNIRIEALGDATLHRFQSMFGDMEAHPTVGLLKGDKRLDGRPICVVVRPRIVSEPVESENRGRGIVWSPAQQCITCTENPSSLPDAPSVGTDTSVSDESESPPQVLLIAVMGVTGSGKSNFLRLLTGRDDEDGPQVGHSLGSCTQKTEAYECLIRGQQFVFFDTPGFDDTYRGDADILADIAQALSSSYMNNVKLSGIIYLHRIKDERMTNAIMRNLTMFRNLCGDGAFENVILATTFWDELQDESKGTAREHELISTPEWWGYMSNKGSRIRRFQNTRESALEIVNELVDLPAVTLQIQEEIVEQGLGVDQTTAGEALNEELNKLREEHQAKLNTIREEKEQAIKDRDVQLEKMLDKLEQEKQQFMRRLESEQAALHADRREQQRRMEQAFNDQLVRLERERKAREAKIQDLETRLSTERADANERFQAAMAESNRMVSALKLKMEQARTEDREEYDETIRKIEERQRGAVDEAGRWRGEVERLNQQIRDASTAQAVAHGLEKRRMEARIRELEQTRNTSNTNFWDVVGNISNVATGILLNML</sequence>
<organism evidence="4 5">
    <name type="scientific">Fusarium redolens</name>
    <dbReference type="NCBI Taxonomy" id="48865"/>
    <lineage>
        <taxon>Eukaryota</taxon>
        <taxon>Fungi</taxon>
        <taxon>Dikarya</taxon>
        <taxon>Ascomycota</taxon>
        <taxon>Pezizomycotina</taxon>
        <taxon>Sordariomycetes</taxon>
        <taxon>Hypocreomycetidae</taxon>
        <taxon>Hypocreales</taxon>
        <taxon>Nectriaceae</taxon>
        <taxon>Fusarium</taxon>
        <taxon>Fusarium redolens species complex</taxon>
    </lineage>
</organism>
<reference evidence="4" key="1">
    <citation type="journal article" date="2021" name="Nat. Commun.">
        <title>Genetic determinants of endophytism in the Arabidopsis root mycobiome.</title>
        <authorList>
            <person name="Mesny F."/>
            <person name="Miyauchi S."/>
            <person name="Thiergart T."/>
            <person name="Pickel B."/>
            <person name="Atanasova L."/>
            <person name="Karlsson M."/>
            <person name="Huettel B."/>
            <person name="Barry K.W."/>
            <person name="Haridas S."/>
            <person name="Chen C."/>
            <person name="Bauer D."/>
            <person name="Andreopoulos W."/>
            <person name="Pangilinan J."/>
            <person name="LaButti K."/>
            <person name="Riley R."/>
            <person name="Lipzen A."/>
            <person name="Clum A."/>
            <person name="Drula E."/>
            <person name="Henrissat B."/>
            <person name="Kohler A."/>
            <person name="Grigoriev I.V."/>
            <person name="Martin F.M."/>
            <person name="Hacquard S."/>
        </authorList>
    </citation>
    <scope>NUCLEOTIDE SEQUENCE</scope>
    <source>
        <strain evidence="4">MPI-CAGE-AT-0023</strain>
    </source>
</reference>
<evidence type="ECO:0000313" key="4">
    <source>
        <dbReference type="EMBL" id="KAH7240139.1"/>
    </source>
</evidence>
<feature type="compositionally biased region" description="Basic and acidic residues" evidence="2">
    <location>
        <begin position="100"/>
        <end position="118"/>
    </location>
</feature>
<feature type="region of interest" description="Disordered" evidence="2">
    <location>
        <begin position="1"/>
        <end position="118"/>
    </location>
</feature>
<dbReference type="Pfam" id="PF01926">
    <property type="entry name" value="MMR_HSR1"/>
    <property type="match status" value="1"/>
</dbReference>
<evidence type="ECO:0000259" key="3">
    <source>
        <dbReference type="Pfam" id="PF01926"/>
    </source>
</evidence>
<dbReference type="SUPFAM" id="SSF52540">
    <property type="entry name" value="P-loop containing nucleoside triphosphate hydrolases"/>
    <property type="match status" value="1"/>
</dbReference>
<accession>A0A9P9GIH5</accession>
<dbReference type="GeneID" id="70218304"/>
<feature type="compositionally biased region" description="Basic and acidic residues" evidence="2">
    <location>
        <begin position="1"/>
        <end position="11"/>
    </location>
</feature>
<keyword evidence="5" id="KW-1185">Reference proteome</keyword>
<evidence type="ECO:0000256" key="2">
    <source>
        <dbReference type="SAM" id="MobiDB-lite"/>
    </source>
</evidence>
<gene>
    <name evidence="4" type="ORF">BKA55DRAFT_519529</name>
</gene>
<dbReference type="Proteomes" id="UP000720189">
    <property type="component" value="Unassembled WGS sequence"/>
</dbReference>
<dbReference type="AlphaFoldDB" id="A0A9P9GIH5"/>
<keyword evidence="1" id="KW-0175">Coiled coil</keyword>
<dbReference type="EMBL" id="JAGMUX010000014">
    <property type="protein sequence ID" value="KAH7240139.1"/>
    <property type="molecule type" value="Genomic_DNA"/>
</dbReference>
<proteinExistence type="predicted"/>
<dbReference type="InterPro" id="IPR050143">
    <property type="entry name" value="TRIM/RBCC"/>
</dbReference>
<feature type="compositionally biased region" description="Basic and acidic residues" evidence="2">
    <location>
        <begin position="28"/>
        <end position="54"/>
    </location>
</feature>
<dbReference type="InterPro" id="IPR006073">
    <property type="entry name" value="GTP-bd"/>
</dbReference>
<evidence type="ECO:0000313" key="5">
    <source>
        <dbReference type="Proteomes" id="UP000720189"/>
    </source>
</evidence>
<dbReference type="Gene3D" id="3.40.50.300">
    <property type="entry name" value="P-loop containing nucleotide triphosphate hydrolases"/>
    <property type="match status" value="1"/>
</dbReference>
<feature type="domain" description="G" evidence="3">
    <location>
        <begin position="525"/>
        <end position="618"/>
    </location>
</feature>
<feature type="coiled-coil region" evidence="1">
    <location>
        <begin position="733"/>
        <end position="869"/>
    </location>
</feature>
<dbReference type="InterPro" id="IPR027417">
    <property type="entry name" value="P-loop_NTPase"/>
</dbReference>
<dbReference type="CDD" id="cd00882">
    <property type="entry name" value="Ras_like_GTPase"/>
    <property type="match status" value="1"/>
</dbReference>
<evidence type="ECO:0000256" key="1">
    <source>
        <dbReference type="SAM" id="Coils"/>
    </source>
</evidence>
<dbReference type="GO" id="GO:0005525">
    <property type="term" value="F:GTP binding"/>
    <property type="evidence" value="ECO:0007669"/>
    <property type="project" value="InterPro"/>
</dbReference>